<dbReference type="EMBL" id="AP022562">
    <property type="protein sequence ID" value="BBX12077.1"/>
    <property type="molecule type" value="Genomic_DNA"/>
</dbReference>
<dbReference type="Proteomes" id="UP000466997">
    <property type="component" value="Chromosome"/>
</dbReference>
<keyword evidence="2" id="KW-1185">Reference proteome</keyword>
<proteinExistence type="predicted"/>
<dbReference type="RefSeq" id="WP_013827616.1">
    <property type="nucleotide sequence ID" value="NZ_AP022562.1"/>
</dbReference>
<sequence length="76" mass="8292">MATLTIRIDSDVERALAALTSGGRSRSEVARSAILDAERALRRARLRAEAEQLRDDPADVAASRELAAEMDAVRAW</sequence>
<gene>
    <name evidence="1" type="ORF">MNVM_11580</name>
</gene>
<reference evidence="1 2" key="1">
    <citation type="journal article" date="2019" name="Emerg. Microbes Infect.">
        <title>Comprehensive subspecies identification of 175 nontuberculous mycobacteria species based on 7547 genomic profiles.</title>
        <authorList>
            <person name="Matsumoto Y."/>
            <person name="Kinjo T."/>
            <person name="Motooka D."/>
            <person name="Nabeya D."/>
            <person name="Jung N."/>
            <person name="Uechi K."/>
            <person name="Horii T."/>
            <person name="Iida T."/>
            <person name="Fujita J."/>
            <person name="Nakamura S."/>
        </authorList>
    </citation>
    <scope>NUCLEOTIDE SEQUENCE [LARGE SCALE GENOMIC DNA]</scope>
    <source>
        <strain evidence="1 2">JCM 6391</strain>
    </source>
</reference>
<name>A0A7I7JJK4_9MYCO</name>
<dbReference type="AlphaFoldDB" id="A0A7I7JJK4"/>
<protein>
    <submittedName>
        <fullName evidence="1">Uncharacterized protein</fullName>
    </submittedName>
</protein>
<evidence type="ECO:0000313" key="1">
    <source>
        <dbReference type="EMBL" id="BBX12077.1"/>
    </source>
</evidence>
<organism evidence="1 2">
    <name type="scientific">Mycobacterium novum</name>
    <dbReference type="NCBI Taxonomy" id="2492438"/>
    <lineage>
        <taxon>Bacteria</taxon>
        <taxon>Bacillati</taxon>
        <taxon>Actinomycetota</taxon>
        <taxon>Actinomycetes</taxon>
        <taxon>Mycobacteriales</taxon>
        <taxon>Mycobacteriaceae</taxon>
        <taxon>Mycobacterium</taxon>
    </lineage>
</organism>
<dbReference type="KEGG" id="mnm:MNVM_11580"/>
<accession>A0A7I7JJK4</accession>
<evidence type="ECO:0000313" key="2">
    <source>
        <dbReference type="Proteomes" id="UP000466997"/>
    </source>
</evidence>